<dbReference type="InParanoid" id="A7EWW0"/>
<gene>
    <name evidence="1" type="ORF">SS1G_09819</name>
</gene>
<proteinExistence type="predicted"/>
<sequence length="44" mass="4885">MAQLGTMSSLSDEEIIAQNPIGNGLDDFRRLFREKCEDLGVSEV</sequence>
<accession>A7EWW0</accession>
<name>A7EWW0_SCLS1</name>
<evidence type="ECO:0000313" key="1">
    <source>
        <dbReference type="EMBL" id="EDN93952.1"/>
    </source>
</evidence>
<dbReference type="EMBL" id="CH476634">
    <property type="protein sequence ID" value="EDN93952.1"/>
    <property type="molecule type" value="Genomic_DNA"/>
</dbReference>
<organism evidence="1 2">
    <name type="scientific">Sclerotinia sclerotiorum (strain ATCC 18683 / 1980 / Ss-1)</name>
    <name type="common">White mold</name>
    <name type="synonym">Whetzelinia sclerotiorum</name>
    <dbReference type="NCBI Taxonomy" id="665079"/>
    <lineage>
        <taxon>Eukaryota</taxon>
        <taxon>Fungi</taxon>
        <taxon>Dikarya</taxon>
        <taxon>Ascomycota</taxon>
        <taxon>Pezizomycotina</taxon>
        <taxon>Leotiomycetes</taxon>
        <taxon>Helotiales</taxon>
        <taxon>Sclerotiniaceae</taxon>
        <taxon>Sclerotinia</taxon>
    </lineage>
</organism>
<evidence type="ECO:0000313" key="2">
    <source>
        <dbReference type="Proteomes" id="UP000001312"/>
    </source>
</evidence>
<dbReference type="RefSeq" id="XP_001589186.1">
    <property type="nucleotide sequence ID" value="XM_001589136.1"/>
</dbReference>
<dbReference type="KEGG" id="ssl:SS1G_09819"/>
<dbReference type="GeneID" id="5485447"/>
<dbReference type="Proteomes" id="UP000001312">
    <property type="component" value="Unassembled WGS sequence"/>
</dbReference>
<dbReference type="AlphaFoldDB" id="A7EWW0"/>
<reference evidence="2" key="1">
    <citation type="journal article" date="2011" name="PLoS Genet.">
        <title>Genomic analysis of the necrotrophic fungal pathogens Sclerotinia sclerotiorum and Botrytis cinerea.</title>
        <authorList>
            <person name="Amselem J."/>
            <person name="Cuomo C.A."/>
            <person name="van Kan J.A."/>
            <person name="Viaud M."/>
            <person name="Benito E.P."/>
            <person name="Couloux A."/>
            <person name="Coutinho P.M."/>
            <person name="de Vries R.P."/>
            <person name="Dyer P.S."/>
            <person name="Fillinger S."/>
            <person name="Fournier E."/>
            <person name="Gout L."/>
            <person name="Hahn M."/>
            <person name="Kohn L."/>
            <person name="Lapalu N."/>
            <person name="Plummer K.M."/>
            <person name="Pradier J.M."/>
            <person name="Quevillon E."/>
            <person name="Sharon A."/>
            <person name="Simon A."/>
            <person name="ten Have A."/>
            <person name="Tudzynski B."/>
            <person name="Tudzynski P."/>
            <person name="Wincker P."/>
            <person name="Andrew M."/>
            <person name="Anthouard V."/>
            <person name="Beever R.E."/>
            <person name="Beffa R."/>
            <person name="Benoit I."/>
            <person name="Bouzid O."/>
            <person name="Brault B."/>
            <person name="Chen Z."/>
            <person name="Choquer M."/>
            <person name="Collemare J."/>
            <person name="Cotton P."/>
            <person name="Danchin E.G."/>
            <person name="Da Silva C."/>
            <person name="Gautier A."/>
            <person name="Giraud C."/>
            <person name="Giraud T."/>
            <person name="Gonzalez C."/>
            <person name="Grossetete S."/>
            <person name="Guldener U."/>
            <person name="Henrissat B."/>
            <person name="Howlett B.J."/>
            <person name="Kodira C."/>
            <person name="Kretschmer M."/>
            <person name="Lappartient A."/>
            <person name="Leroch M."/>
            <person name="Levis C."/>
            <person name="Mauceli E."/>
            <person name="Neuveglise C."/>
            <person name="Oeser B."/>
            <person name="Pearson M."/>
            <person name="Poulain J."/>
            <person name="Poussereau N."/>
            <person name="Quesneville H."/>
            <person name="Rascle C."/>
            <person name="Schumacher J."/>
            <person name="Segurens B."/>
            <person name="Sexton A."/>
            <person name="Silva E."/>
            <person name="Sirven C."/>
            <person name="Soanes D.M."/>
            <person name="Talbot N.J."/>
            <person name="Templeton M."/>
            <person name="Yandava C."/>
            <person name="Yarden O."/>
            <person name="Zeng Q."/>
            <person name="Rollins J.A."/>
            <person name="Lebrun M.H."/>
            <person name="Dickman M."/>
        </authorList>
    </citation>
    <scope>NUCLEOTIDE SEQUENCE [LARGE SCALE GENOMIC DNA]</scope>
    <source>
        <strain evidence="2">ATCC 18683 / 1980 / Ss-1</strain>
    </source>
</reference>
<keyword evidence="2" id="KW-1185">Reference proteome</keyword>
<protein>
    <submittedName>
        <fullName evidence="1">Uncharacterized protein</fullName>
    </submittedName>
</protein>